<comment type="caution">
    <text evidence="1">The sequence shown here is derived from an EMBL/GenBank/DDBJ whole genome shotgun (WGS) entry which is preliminary data.</text>
</comment>
<dbReference type="EMBL" id="MCFG01000662">
    <property type="protein sequence ID" value="ORX63267.1"/>
    <property type="molecule type" value="Genomic_DNA"/>
</dbReference>
<evidence type="ECO:0000313" key="1">
    <source>
        <dbReference type="EMBL" id="ORX63267.1"/>
    </source>
</evidence>
<sequence length="149" mass="17498">MERKHGLILTEIKEIEHTDLNFKMKSNNKVQIDLTPFQGKGNLSNWREETLPPQAISHHNLLKEFNIPIILTQPLNEYKMKVGTQKEIQENEENIMKMLPKELMKFKDVFKIPRGLPPSRKEWDFKLKITQEDLNSLPLAKPKNIGKRS</sequence>
<reference evidence="1 2" key="1">
    <citation type="submission" date="2016-08" db="EMBL/GenBank/DDBJ databases">
        <title>A Parts List for Fungal Cellulosomes Revealed by Comparative Genomics.</title>
        <authorList>
            <consortium name="DOE Joint Genome Institute"/>
            <person name="Haitjema C.H."/>
            <person name="Gilmore S.P."/>
            <person name="Henske J.K."/>
            <person name="Solomon K.V."/>
            <person name="De Groot R."/>
            <person name="Kuo A."/>
            <person name="Mondo S.J."/>
            <person name="Salamov A.A."/>
            <person name="Labutti K."/>
            <person name="Zhao Z."/>
            <person name="Chiniquy J."/>
            <person name="Barry K."/>
            <person name="Brewer H.M."/>
            <person name="Purvine S.O."/>
            <person name="Wright A.T."/>
            <person name="Boxma B."/>
            <person name="Van Alen T."/>
            <person name="Hackstein J.H."/>
            <person name="Baker S.E."/>
            <person name="Grigoriev I.V."/>
            <person name="O'Malley M.A."/>
        </authorList>
    </citation>
    <scope>NUCLEOTIDE SEQUENCE [LARGE SCALE GENOMIC DNA]</scope>
    <source>
        <strain evidence="1 2">S4</strain>
    </source>
</reference>
<name>A0A1Y1VPQ8_9FUNG</name>
<reference evidence="1 2" key="2">
    <citation type="submission" date="2016-08" db="EMBL/GenBank/DDBJ databases">
        <title>Pervasive Adenine N6-methylation of Active Genes in Fungi.</title>
        <authorList>
            <consortium name="DOE Joint Genome Institute"/>
            <person name="Mondo S.J."/>
            <person name="Dannebaum R.O."/>
            <person name="Kuo R.C."/>
            <person name="Labutti K."/>
            <person name="Haridas S."/>
            <person name="Kuo A."/>
            <person name="Salamov A."/>
            <person name="Ahrendt S.R."/>
            <person name="Lipzen A."/>
            <person name="Sullivan W."/>
            <person name="Andreopoulos W.B."/>
            <person name="Clum A."/>
            <person name="Lindquist E."/>
            <person name="Daum C."/>
            <person name="Ramamoorthy G.K."/>
            <person name="Gryganskyi A."/>
            <person name="Culley D."/>
            <person name="Magnuson J.K."/>
            <person name="James T.Y."/>
            <person name="O'Malley M.A."/>
            <person name="Stajich J.E."/>
            <person name="Spatafora J.W."/>
            <person name="Visel A."/>
            <person name="Grigoriev I.V."/>
        </authorList>
    </citation>
    <scope>NUCLEOTIDE SEQUENCE [LARGE SCALE GENOMIC DNA]</scope>
    <source>
        <strain evidence="1 2">S4</strain>
    </source>
</reference>
<organism evidence="1 2">
    <name type="scientific">Anaeromyces robustus</name>
    <dbReference type="NCBI Taxonomy" id="1754192"/>
    <lineage>
        <taxon>Eukaryota</taxon>
        <taxon>Fungi</taxon>
        <taxon>Fungi incertae sedis</taxon>
        <taxon>Chytridiomycota</taxon>
        <taxon>Chytridiomycota incertae sedis</taxon>
        <taxon>Neocallimastigomycetes</taxon>
        <taxon>Neocallimastigales</taxon>
        <taxon>Neocallimastigaceae</taxon>
        <taxon>Anaeromyces</taxon>
    </lineage>
</organism>
<dbReference type="AlphaFoldDB" id="A0A1Y1VPQ8"/>
<keyword evidence="2" id="KW-1185">Reference proteome</keyword>
<dbReference type="Proteomes" id="UP000193944">
    <property type="component" value="Unassembled WGS sequence"/>
</dbReference>
<protein>
    <submittedName>
        <fullName evidence="1">Uncharacterized protein</fullName>
    </submittedName>
</protein>
<gene>
    <name evidence="1" type="ORF">BCR32DRAFT_287897</name>
</gene>
<evidence type="ECO:0000313" key="2">
    <source>
        <dbReference type="Proteomes" id="UP000193944"/>
    </source>
</evidence>
<accession>A0A1Y1VPQ8</accession>
<proteinExistence type="predicted"/>